<evidence type="ECO:0000313" key="2">
    <source>
        <dbReference type="EMBL" id="TDD28130.1"/>
    </source>
</evidence>
<name>A0A4R4XC13_9ACTN</name>
<dbReference type="AlphaFoldDB" id="A0A4R4XC13"/>
<reference evidence="2 3" key="1">
    <citation type="submission" date="2019-02" db="EMBL/GenBank/DDBJ databases">
        <title>Draft genome sequences of novel Actinobacteria.</title>
        <authorList>
            <person name="Sahin N."/>
            <person name="Ay H."/>
            <person name="Saygin H."/>
        </authorList>
    </citation>
    <scope>NUCLEOTIDE SEQUENCE [LARGE SCALE GENOMIC DNA]</scope>
    <source>
        <strain evidence="2 3">16K104</strain>
    </source>
</reference>
<evidence type="ECO:0000313" key="3">
    <source>
        <dbReference type="Proteomes" id="UP000295172"/>
    </source>
</evidence>
<feature type="transmembrane region" description="Helical" evidence="1">
    <location>
        <begin position="164"/>
        <end position="181"/>
    </location>
</feature>
<dbReference type="InterPro" id="IPR009339">
    <property type="entry name" value="DUF998"/>
</dbReference>
<gene>
    <name evidence="2" type="ORF">E1218_08270</name>
</gene>
<dbReference type="EMBL" id="SMKR01000025">
    <property type="protein sequence ID" value="TDD28130.1"/>
    <property type="molecule type" value="Genomic_DNA"/>
</dbReference>
<organism evidence="2 3">
    <name type="scientific">Kribbella turkmenica</name>
    <dbReference type="NCBI Taxonomy" id="2530375"/>
    <lineage>
        <taxon>Bacteria</taxon>
        <taxon>Bacillati</taxon>
        <taxon>Actinomycetota</taxon>
        <taxon>Actinomycetes</taxon>
        <taxon>Propionibacteriales</taxon>
        <taxon>Kribbellaceae</taxon>
        <taxon>Kribbella</taxon>
    </lineage>
</organism>
<feature type="transmembrane region" description="Helical" evidence="1">
    <location>
        <begin position="132"/>
        <end position="152"/>
    </location>
</feature>
<keyword evidence="3" id="KW-1185">Reference proteome</keyword>
<proteinExistence type="predicted"/>
<dbReference type="RefSeq" id="WP_132317948.1">
    <property type="nucleotide sequence ID" value="NZ_SMKR01000025.1"/>
</dbReference>
<feature type="transmembrane region" description="Helical" evidence="1">
    <location>
        <begin position="201"/>
        <end position="218"/>
    </location>
</feature>
<keyword evidence="1" id="KW-0472">Membrane</keyword>
<dbReference type="OrthoDB" id="3820738at2"/>
<keyword evidence="1" id="KW-1133">Transmembrane helix</keyword>
<feature type="transmembrane region" description="Helical" evidence="1">
    <location>
        <begin position="83"/>
        <end position="101"/>
    </location>
</feature>
<accession>A0A4R4XC13</accession>
<evidence type="ECO:0000256" key="1">
    <source>
        <dbReference type="SAM" id="Phobius"/>
    </source>
</evidence>
<sequence>MVAVPYRLLRNMMIAAGVLYCSLLLEAAAGYPLDIHESFLSELGALDQPTSPYARALDLGAGVLLLIAAILGRPAARMNRDVAGLLISTAFFGLGTLLDSFSPMDCAPSLSEACRAAEAGGQAGTALLLHEITSTMAGLGSVAMGLFAVLVLRRSGWGGPWSRVVAVLAGGVAVTQVWLGLETGLEVITGGDLHPPGILQRVSVLLVCLLLATLLPGLRQALLR</sequence>
<keyword evidence="1" id="KW-0812">Transmembrane</keyword>
<protein>
    <submittedName>
        <fullName evidence="2">DUF998 domain-containing protein</fullName>
    </submittedName>
</protein>
<dbReference type="Pfam" id="PF06197">
    <property type="entry name" value="DUF998"/>
    <property type="match status" value="1"/>
</dbReference>
<comment type="caution">
    <text evidence="2">The sequence shown here is derived from an EMBL/GenBank/DDBJ whole genome shotgun (WGS) entry which is preliminary data.</text>
</comment>
<feature type="transmembrane region" description="Helical" evidence="1">
    <location>
        <begin position="53"/>
        <end position="71"/>
    </location>
</feature>
<dbReference type="Proteomes" id="UP000295172">
    <property type="component" value="Unassembled WGS sequence"/>
</dbReference>